<feature type="chain" id="PRO_5045758884" evidence="1">
    <location>
        <begin position="21"/>
        <end position="120"/>
    </location>
</feature>
<keyword evidence="3" id="KW-1185">Reference proteome</keyword>
<dbReference type="EMBL" id="JARVKF010000413">
    <property type="protein sequence ID" value="KAK9415755.1"/>
    <property type="molecule type" value="Genomic_DNA"/>
</dbReference>
<protein>
    <submittedName>
        <fullName evidence="2">Uncharacterized protein</fullName>
    </submittedName>
</protein>
<dbReference type="Proteomes" id="UP001408356">
    <property type="component" value="Unassembled WGS sequence"/>
</dbReference>
<keyword evidence="1" id="KW-0732">Signal</keyword>
<reference evidence="2 3" key="1">
    <citation type="journal article" date="2024" name="J. Plant Pathol.">
        <title>Sequence and assembly of the genome of Seiridium unicorne, isolate CBS 538.82, causal agent of cypress canker disease.</title>
        <authorList>
            <person name="Scali E."/>
            <person name="Rocca G.D."/>
            <person name="Danti R."/>
            <person name="Garbelotto M."/>
            <person name="Barberini S."/>
            <person name="Baroncelli R."/>
            <person name="Emiliani G."/>
        </authorList>
    </citation>
    <scope>NUCLEOTIDE SEQUENCE [LARGE SCALE GENOMIC DNA]</scope>
    <source>
        <strain evidence="2 3">BM-138-508</strain>
    </source>
</reference>
<proteinExistence type="predicted"/>
<evidence type="ECO:0000313" key="3">
    <source>
        <dbReference type="Proteomes" id="UP001408356"/>
    </source>
</evidence>
<evidence type="ECO:0000256" key="1">
    <source>
        <dbReference type="SAM" id="SignalP"/>
    </source>
</evidence>
<name>A0ABR2UMW2_9PEZI</name>
<comment type="caution">
    <text evidence="2">The sequence shown here is derived from an EMBL/GenBank/DDBJ whole genome shotgun (WGS) entry which is preliminary data.</text>
</comment>
<feature type="signal peptide" evidence="1">
    <location>
        <begin position="1"/>
        <end position="20"/>
    </location>
</feature>
<sequence>MKSFAIIAVLGASLATAADASISTTVVCSACPSITATTPDVVTRSDVPTTPCTAPALTIISSASASSGNATSYAGTGVTKSTATAMQPSSTFPVTVSGGKKMVSNGGGALALAAIIAYLA</sequence>
<evidence type="ECO:0000313" key="2">
    <source>
        <dbReference type="EMBL" id="KAK9415755.1"/>
    </source>
</evidence>
<gene>
    <name evidence="2" type="ORF">SUNI508_10233</name>
</gene>
<accession>A0ABR2UMW2</accession>
<organism evidence="2 3">
    <name type="scientific">Seiridium unicorne</name>
    <dbReference type="NCBI Taxonomy" id="138068"/>
    <lineage>
        <taxon>Eukaryota</taxon>
        <taxon>Fungi</taxon>
        <taxon>Dikarya</taxon>
        <taxon>Ascomycota</taxon>
        <taxon>Pezizomycotina</taxon>
        <taxon>Sordariomycetes</taxon>
        <taxon>Xylariomycetidae</taxon>
        <taxon>Amphisphaeriales</taxon>
        <taxon>Sporocadaceae</taxon>
        <taxon>Seiridium</taxon>
    </lineage>
</organism>